<dbReference type="Pfam" id="PF18014">
    <property type="entry name" value="Acetyltransf_18"/>
    <property type="match status" value="1"/>
</dbReference>
<dbReference type="InterPro" id="IPR016181">
    <property type="entry name" value="Acyl_CoA_acyltransferase"/>
</dbReference>
<comment type="caution">
    <text evidence="2">The sequence shown here is derived from an EMBL/GenBank/DDBJ whole genome shotgun (WGS) entry which is preliminary data.</text>
</comment>
<dbReference type="InterPro" id="IPR000182">
    <property type="entry name" value="GNAT_dom"/>
</dbReference>
<evidence type="ECO:0000313" key="3">
    <source>
        <dbReference type="Proteomes" id="UP000620262"/>
    </source>
</evidence>
<dbReference type="PROSITE" id="PS51186">
    <property type="entry name" value="GNAT"/>
    <property type="match status" value="1"/>
</dbReference>
<dbReference type="Gene3D" id="3.40.630.30">
    <property type="match status" value="1"/>
</dbReference>
<protein>
    <submittedName>
        <fullName evidence="2">GNAT superfamily N-acetyltransferase</fullName>
    </submittedName>
</protein>
<proteinExistence type="predicted"/>
<name>A0ABR9IZP7_RHIVS</name>
<dbReference type="PANTHER" id="PTHR47237:SF2">
    <property type="entry name" value="BLL4206 PROTEIN"/>
    <property type="match status" value="1"/>
</dbReference>
<dbReference type="InterPro" id="IPR041496">
    <property type="entry name" value="YitH/HolE_GNAT"/>
</dbReference>
<sequence>MAIPPLESFTTGEVLHAESIAHLVDCCAGMGFTSDFCWQFSHSLIGKAPGSIRRRFPGSILEERVTARKSRLVDSFEMRIADINTVDLEQLHALSIGVGWPHRADDWQFARDLGKGVVALDEVGRVLGSAMWFPHGEDFATIGLVITSPRLQANGAGQWLMEHILAQIPECNLGLNATRAAKRLYRSLDFTAEAVVFQCQGEASSPAEVEIPASVELRALDMSDLSAVAALDKEAFGADRTVLLSRVLLASSGLGLIRNGKIEAYSFCRRFGRGYVIGPMSAASDADAIAISRPHIAEHTGKFLRLDTREKSGAFSDFLSDCGLLVFDTVTTMSRGRPWPEVRERRPAGTPKIYALAGHALG</sequence>
<reference evidence="2 3" key="1">
    <citation type="submission" date="2020-10" db="EMBL/GenBank/DDBJ databases">
        <title>Sequencing the genomes of 1000 actinobacteria strains.</title>
        <authorList>
            <person name="Klenk H.-P."/>
        </authorList>
    </citation>
    <scope>NUCLEOTIDE SEQUENCE [LARGE SCALE GENOMIC DNA]</scope>
    <source>
        <strain evidence="2 3">DSM 7307</strain>
    </source>
</reference>
<feature type="domain" description="N-acetyltransferase" evidence="1">
    <location>
        <begin position="78"/>
        <end position="218"/>
    </location>
</feature>
<organism evidence="2 3">
    <name type="scientific">Rhizobium viscosum</name>
    <name type="common">Arthrobacter viscosus</name>
    <dbReference type="NCBI Taxonomy" id="1673"/>
    <lineage>
        <taxon>Bacteria</taxon>
        <taxon>Pseudomonadati</taxon>
        <taxon>Pseudomonadota</taxon>
        <taxon>Alphaproteobacteria</taxon>
        <taxon>Hyphomicrobiales</taxon>
        <taxon>Rhizobiaceae</taxon>
        <taxon>Rhizobium/Agrobacterium group</taxon>
        <taxon>Rhizobium</taxon>
    </lineage>
</organism>
<dbReference type="Gene3D" id="3.40.630.90">
    <property type="match status" value="1"/>
</dbReference>
<dbReference type="EMBL" id="JADBEC010000002">
    <property type="protein sequence ID" value="MBE1508668.1"/>
    <property type="molecule type" value="Genomic_DNA"/>
</dbReference>
<dbReference type="PANTHER" id="PTHR47237">
    <property type="entry name" value="SLL0310 PROTEIN"/>
    <property type="match status" value="1"/>
</dbReference>
<gene>
    <name evidence="2" type="ORF">H4W29_005913</name>
</gene>
<dbReference type="InterPro" id="IPR052729">
    <property type="entry name" value="Acyl/Acetyltrans_Enzymes"/>
</dbReference>
<dbReference type="Pfam" id="PF13508">
    <property type="entry name" value="Acetyltransf_7"/>
    <property type="match status" value="1"/>
</dbReference>
<dbReference type="Proteomes" id="UP000620262">
    <property type="component" value="Unassembled WGS sequence"/>
</dbReference>
<evidence type="ECO:0000313" key="2">
    <source>
        <dbReference type="EMBL" id="MBE1508668.1"/>
    </source>
</evidence>
<keyword evidence="3" id="KW-1185">Reference proteome</keyword>
<accession>A0ABR9IZP7</accession>
<evidence type="ECO:0000259" key="1">
    <source>
        <dbReference type="PROSITE" id="PS51186"/>
    </source>
</evidence>
<dbReference type="SUPFAM" id="SSF55729">
    <property type="entry name" value="Acyl-CoA N-acyltransferases (Nat)"/>
    <property type="match status" value="1"/>
</dbReference>